<dbReference type="PANTHER" id="PTHR43584">
    <property type="entry name" value="NUCLEOTIDYL TRANSFERASE"/>
    <property type="match status" value="1"/>
</dbReference>
<evidence type="ECO:0000313" key="5">
    <source>
        <dbReference type="Proteomes" id="UP000469346"/>
    </source>
</evidence>
<dbReference type="InterPro" id="IPR050065">
    <property type="entry name" value="GlmU-like"/>
</dbReference>
<evidence type="ECO:0000259" key="3">
    <source>
        <dbReference type="Pfam" id="PF25087"/>
    </source>
</evidence>
<keyword evidence="1" id="KW-0808">Transferase</keyword>
<organism evidence="4 5">
    <name type="scientific">Dissulfurirhabdus thermomarina</name>
    <dbReference type="NCBI Taxonomy" id="1765737"/>
    <lineage>
        <taxon>Bacteria</taxon>
        <taxon>Deltaproteobacteria</taxon>
        <taxon>Dissulfurirhabdaceae</taxon>
        <taxon>Dissulfurirhabdus</taxon>
    </lineage>
</organism>
<dbReference type="RefSeq" id="WP_163297960.1">
    <property type="nucleotide sequence ID" value="NZ_JAAGRR010000018.1"/>
</dbReference>
<comment type="caution">
    <text evidence="4">The sequence shown here is derived from an EMBL/GenBank/DDBJ whole genome shotgun (WGS) entry which is preliminary data.</text>
</comment>
<dbReference type="Gene3D" id="2.160.10.10">
    <property type="entry name" value="Hexapeptide repeat proteins"/>
    <property type="match status" value="1"/>
</dbReference>
<evidence type="ECO:0000256" key="2">
    <source>
        <dbReference type="ARBA" id="ARBA00023315"/>
    </source>
</evidence>
<dbReference type="PANTHER" id="PTHR43584:SF8">
    <property type="entry name" value="N-ACETYLMURAMATE ALPHA-1-PHOSPHATE URIDYLYLTRANSFERASE"/>
    <property type="match status" value="1"/>
</dbReference>
<dbReference type="Pfam" id="PF25087">
    <property type="entry name" value="GMPPB_C"/>
    <property type="match status" value="1"/>
</dbReference>
<accession>A0A6N9TKN5</accession>
<gene>
    <name evidence="4" type="ORF">G3N55_02915</name>
</gene>
<proteinExistence type="predicted"/>
<dbReference type="InterPro" id="IPR011004">
    <property type="entry name" value="Trimer_LpxA-like_sf"/>
</dbReference>
<keyword evidence="2" id="KW-0012">Acyltransferase</keyword>
<protein>
    <recommendedName>
        <fullName evidence="3">Mannose-1-phosphate guanyltransferase C-terminal domain-containing protein</fullName>
    </recommendedName>
</protein>
<dbReference type="InterPro" id="IPR056729">
    <property type="entry name" value="GMPPB_C"/>
</dbReference>
<sequence length="267" mass="27265">MNTGLAAADYFARIPPRWAALFDGEGPVWAVLDRLGAFLADQVAGNLGPAVRPGVPLDRPLVLAPGGPVEGRVEVRCADAAKGRLEVAVDGRVVPGASLLSAGAVFAGADVEIGRGVLVEPGAFVAGPTLVGDHTEIRQGAYIRGHCLVGTGCVVGHATEVKHAVFLDGAKAGHFAYVGDSLLGNDVNLGAGTKLANLRFTPGNVRLRHGGRALDTGRRKFGAVLGDGVQTGCNAVTSPGTLLGPGAMVLPNVTVRSGVYPPRHIAR</sequence>
<dbReference type="Proteomes" id="UP000469346">
    <property type="component" value="Unassembled WGS sequence"/>
</dbReference>
<keyword evidence="5" id="KW-1185">Reference proteome</keyword>
<reference evidence="4 5" key="1">
    <citation type="submission" date="2020-02" db="EMBL/GenBank/DDBJ databases">
        <title>Comparative genomics of sulfur disproportionating microorganisms.</title>
        <authorList>
            <person name="Ward L.M."/>
            <person name="Bertran E."/>
            <person name="Johnston D.T."/>
        </authorList>
    </citation>
    <scope>NUCLEOTIDE SEQUENCE [LARGE SCALE GENOMIC DNA]</scope>
    <source>
        <strain evidence="4 5">DSM 100025</strain>
    </source>
</reference>
<dbReference type="GO" id="GO:0016779">
    <property type="term" value="F:nucleotidyltransferase activity"/>
    <property type="evidence" value="ECO:0007669"/>
    <property type="project" value="UniProtKB-ARBA"/>
</dbReference>
<dbReference type="SUPFAM" id="SSF51161">
    <property type="entry name" value="Trimeric LpxA-like enzymes"/>
    <property type="match status" value="1"/>
</dbReference>
<dbReference type="GO" id="GO:0016746">
    <property type="term" value="F:acyltransferase activity"/>
    <property type="evidence" value="ECO:0007669"/>
    <property type="project" value="UniProtKB-KW"/>
</dbReference>
<evidence type="ECO:0000313" key="4">
    <source>
        <dbReference type="EMBL" id="NDY41805.1"/>
    </source>
</evidence>
<name>A0A6N9TKN5_DISTH</name>
<dbReference type="AlphaFoldDB" id="A0A6N9TKN5"/>
<feature type="domain" description="Mannose-1-phosphate guanyltransferase C-terminal" evidence="3">
    <location>
        <begin position="126"/>
        <end position="261"/>
    </location>
</feature>
<evidence type="ECO:0000256" key="1">
    <source>
        <dbReference type="ARBA" id="ARBA00022679"/>
    </source>
</evidence>
<dbReference type="EMBL" id="JAAGRR010000018">
    <property type="protein sequence ID" value="NDY41805.1"/>
    <property type="molecule type" value="Genomic_DNA"/>
</dbReference>